<accession>A0A382GB27</accession>
<evidence type="ECO:0008006" key="2">
    <source>
        <dbReference type="Google" id="ProtNLM"/>
    </source>
</evidence>
<gene>
    <name evidence="1" type="ORF">METZ01_LOCUS224641</name>
</gene>
<sequence length="105" mass="11786">MLFHVTLSHTVDNCPIYQKEMFPKLIVAAEGLEGLAKELNVKIHFLTLSAPEHIYFALLEADTLSAISRLVMSMPLRQQVKIVPVEHWLEGIAMAKAAMEAQNQD</sequence>
<protein>
    <recommendedName>
        <fullName evidence="2">GYD domain-containing protein</fullName>
    </recommendedName>
</protein>
<organism evidence="1">
    <name type="scientific">marine metagenome</name>
    <dbReference type="NCBI Taxonomy" id="408172"/>
    <lineage>
        <taxon>unclassified sequences</taxon>
        <taxon>metagenomes</taxon>
        <taxon>ecological metagenomes</taxon>
    </lineage>
</organism>
<reference evidence="1" key="1">
    <citation type="submission" date="2018-05" db="EMBL/GenBank/DDBJ databases">
        <authorList>
            <person name="Lanie J.A."/>
            <person name="Ng W.-L."/>
            <person name="Kazmierczak K.M."/>
            <person name="Andrzejewski T.M."/>
            <person name="Davidsen T.M."/>
            <person name="Wayne K.J."/>
            <person name="Tettelin H."/>
            <person name="Glass J.I."/>
            <person name="Rusch D."/>
            <person name="Podicherti R."/>
            <person name="Tsui H.-C.T."/>
            <person name="Winkler M.E."/>
        </authorList>
    </citation>
    <scope>NUCLEOTIDE SEQUENCE</scope>
</reference>
<dbReference type="EMBL" id="UINC01054280">
    <property type="protein sequence ID" value="SVB71787.1"/>
    <property type="molecule type" value="Genomic_DNA"/>
</dbReference>
<name>A0A382GB27_9ZZZZ</name>
<evidence type="ECO:0000313" key="1">
    <source>
        <dbReference type="EMBL" id="SVB71787.1"/>
    </source>
</evidence>
<dbReference type="AlphaFoldDB" id="A0A382GB27"/>
<proteinExistence type="predicted"/>